<reference evidence="7" key="1">
    <citation type="submission" date="2016-06" db="EMBL/GenBank/DDBJ databases">
        <authorList>
            <person name="Cuomo C."/>
            <person name="Litvintseva A."/>
            <person name="Heitman J."/>
            <person name="Chen Y."/>
            <person name="Sun S."/>
            <person name="Springer D."/>
            <person name="Dromer F."/>
            <person name="Young S."/>
            <person name="Zeng Q."/>
            <person name="Chapman S."/>
            <person name="Gujja S."/>
            <person name="Saif S."/>
            <person name="Birren B."/>
        </authorList>
    </citation>
    <scope>NUCLEOTIDE SEQUENCE</scope>
    <source>
        <strain evidence="7">CBS 7841</strain>
    </source>
</reference>
<evidence type="ECO:0000256" key="2">
    <source>
        <dbReference type="ARBA" id="ARBA00005819"/>
    </source>
</evidence>
<keyword evidence="8" id="KW-1185">Reference proteome</keyword>
<feature type="compositionally biased region" description="Polar residues" evidence="6">
    <location>
        <begin position="27"/>
        <end position="39"/>
    </location>
</feature>
<keyword evidence="4" id="KW-0539">Nucleus</keyword>
<dbReference type="GO" id="GO:0000472">
    <property type="term" value="P:endonucleolytic cleavage to generate mature 5'-end of SSU-rRNA from (SSU-rRNA, 5.8S rRNA, LSU-rRNA)"/>
    <property type="evidence" value="ECO:0007669"/>
    <property type="project" value="TreeGrafter"/>
</dbReference>
<dbReference type="VEuPathDB" id="FungiDB:L203_06503"/>
<dbReference type="InterPro" id="IPR035979">
    <property type="entry name" value="RBD_domain_sf"/>
</dbReference>
<dbReference type="CDD" id="cd12263">
    <property type="entry name" value="RRM_ABT1_like"/>
    <property type="match status" value="1"/>
</dbReference>
<evidence type="ECO:0000313" key="8">
    <source>
        <dbReference type="Proteomes" id="UP000094043"/>
    </source>
</evidence>
<dbReference type="SUPFAM" id="SSF54928">
    <property type="entry name" value="RNA-binding domain, RBD"/>
    <property type="match status" value="1"/>
</dbReference>
<dbReference type="RefSeq" id="XP_066069680.1">
    <property type="nucleotide sequence ID" value="XM_066213583.1"/>
</dbReference>
<dbReference type="InterPro" id="IPR012677">
    <property type="entry name" value="Nucleotide-bd_a/b_plait_sf"/>
</dbReference>
<dbReference type="InterPro" id="IPR039119">
    <property type="entry name" value="ABT1/Esf2"/>
</dbReference>
<comment type="subcellular location">
    <subcellularLocation>
        <location evidence="1">Nucleus</location>
        <location evidence="1">Nucleolus</location>
    </subcellularLocation>
</comment>
<dbReference type="Gene3D" id="3.30.70.330">
    <property type="match status" value="1"/>
</dbReference>
<evidence type="ECO:0000256" key="5">
    <source>
        <dbReference type="ARBA" id="ARBA00032634"/>
    </source>
</evidence>
<keyword evidence="3" id="KW-0694">RNA-binding</keyword>
<evidence type="ECO:0000256" key="6">
    <source>
        <dbReference type="SAM" id="MobiDB-lite"/>
    </source>
</evidence>
<dbReference type="EMBL" id="CP143788">
    <property type="protein sequence ID" value="WVN88980.1"/>
    <property type="molecule type" value="Genomic_DNA"/>
</dbReference>
<feature type="compositionally biased region" description="Basic residues" evidence="6">
    <location>
        <begin position="1"/>
        <end position="11"/>
    </location>
</feature>
<comment type="similarity">
    <text evidence="2">Belongs to the ESF2/ABP1 family.</text>
</comment>
<protein>
    <recommendedName>
        <fullName evidence="5">18S rRNA factor 2</fullName>
    </recommendedName>
</protein>
<dbReference type="GO" id="GO:0000480">
    <property type="term" value="P:endonucleolytic cleavage in 5'-ETS of tricistronic rRNA transcript (SSU-rRNA, 5.8S rRNA, LSU-rRNA)"/>
    <property type="evidence" value="ECO:0007669"/>
    <property type="project" value="TreeGrafter"/>
</dbReference>
<evidence type="ECO:0000256" key="1">
    <source>
        <dbReference type="ARBA" id="ARBA00004604"/>
    </source>
</evidence>
<dbReference type="GO" id="GO:0005730">
    <property type="term" value="C:nucleolus"/>
    <property type="evidence" value="ECO:0007669"/>
    <property type="project" value="UniProtKB-SubCell"/>
</dbReference>
<dbReference type="GO" id="GO:0000447">
    <property type="term" value="P:endonucleolytic cleavage in ITS1 to separate SSU-rRNA from 5.8S rRNA and LSU-rRNA from tricistronic rRNA transcript (SSU-rRNA, 5.8S rRNA, LSU-rRNA)"/>
    <property type="evidence" value="ECO:0007669"/>
    <property type="project" value="TreeGrafter"/>
</dbReference>
<sequence>MASPGKGHKRPRSESVQESYEVPPNAVASTSTLQPTQPSHDMAKPSASRPVKKRKKPTAGIIYISRLPPGMTPQKVRHLMGRWGDIGKVYAQRRDAPGGYNPDALRQMRQKHISANFSEAWVEFLDKSIAKTVASMLNAQVIGGKKGDRWRDDIWTMRYLSGFKWEMLGEQIAYEKQAHQARLRAEITRAKTEQSEYLKNVELARSIEKRKAKKAGGDSSLLKVSENTKTLSKGFKQRHAVEKNTLEGQDMDGVMNSIFG</sequence>
<dbReference type="GO" id="GO:0003723">
    <property type="term" value="F:RNA binding"/>
    <property type="evidence" value="ECO:0007669"/>
    <property type="project" value="UniProtKB-KW"/>
</dbReference>
<feature type="region of interest" description="Disordered" evidence="6">
    <location>
        <begin position="1"/>
        <end position="59"/>
    </location>
</feature>
<dbReference type="KEGG" id="cdep:91088405"/>
<evidence type="ECO:0000256" key="4">
    <source>
        <dbReference type="ARBA" id="ARBA00023242"/>
    </source>
</evidence>
<accession>A0A1E3HJV9</accession>
<proteinExistence type="inferred from homology"/>
<dbReference type="PANTHER" id="PTHR12311:SF7">
    <property type="entry name" value="ACTIVATOR OF BASAL TRANSCRIPTION 1"/>
    <property type="match status" value="1"/>
</dbReference>
<evidence type="ECO:0000313" key="7">
    <source>
        <dbReference type="EMBL" id="WVN88980.1"/>
    </source>
</evidence>
<name>A0A1E3HJV9_9TREE</name>
<dbReference type="PANTHER" id="PTHR12311">
    <property type="entry name" value="ACTIVATOR OF BASAL TRANSCRIPTION 1"/>
    <property type="match status" value="1"/>
</dbReference>
<dbReference type="GeneID" id="91088405"/>
<dbReference type="GO" id="GO:0034462">
    <property type="term" value="P:small-subunit processome assembly"/>
    <property type="evidence" value="ECO:0007669"/>
    <property type="project" value="TreeGrafter"/>
</dbReference>
<dbReference type="Proteomes" id="UP000094043">
    <property type="component" value="Chromosome 5"/>
</dbReference>
<organism evidence="7 8">
    <name type="scientific">Cryptococcus depauperatus CBS 7841</name>
    <dbReference type="NCBI Taxonomy" id="1295531"/>
    <lineage>
        <taxon>Eukaryota</taxon>
        <taxon>Fungi</taxon>
        <taxon>Dikarya</taxon>
        <taxon>Basidiomycota</taxon>
        <taxon>Agaricomycotina</taxon>
        <taxon>Tremellomycetes</taxon>
        <taxon>Tremellales</taxon>
        <taxon>Cryptococcaceae</taxon>
        <taxon>Cryptococcus</taxon>
    </lineage>
</organism>
<evidence type="ECO:0000256" key="3">
    <source>
        <dbReference type="ARBA" id="ARBA00022884"/>
    </source>
</evidence>
<dbReference type="AlphaFoldDB" id="A0A1E3HJV9"/>
<reference evidence="7" key="3">
    <citation type="submission" date="2024-01" db="EMBL/GenBank/DDBJ databases">
        <authorList>
            <person name="Coelho M.A."/>
            <person name="David-Palma M."/>
            <person name="Shea T."/>
            <person name="Sun S."/>
            <person name="Cuomo C.A."/>
            <person name="Heitman J."/>
        </authorList>
    </citation>
    <scope>NUCLEOTIDE SEQUENCE</scope>
    <source>
        <strain evidence="7">CBS 7841</strain>
    </source>
</reference>
<dbReference type="InterPro" id="IPR034353">
    <property type="entry name" value="ABT1/ESF2_RRM"/>
</dbReference>
<gene>
    <name evidence="7" type="ORF">L203_104195</name>
</gene>
<dbReference type="OrthoDB" id="287393at2759"/>
<reference evidence="7" key="2">
    <citation type="journal article" date="2022" name="Elife">
        <title>Obligate sexual reproduction of a homothallic fungus closely related to the Cryptococcus pathogenic species complex.</title>
        <authorList>
            <person name="Passer A.R."/>
            <person name="Clancey S.A."/>
            <person name="Shea T."/>
            <person name="David-Palma M."/>
            <person name="Averette A.F."/>
            <person name="Boekhout T."/>
            <person name="Porcel B.M."/>
            <person name="Nowrousian M."/>
            <person name="Cuomo C.A."/>
            <person name="Sun S."/>
            <person name="Heitman J."/>
            <person name="Coelho M.A."/>
        </authorList>
    </citation>
    <scope>NUCLEOTIDE SEQUENCE</scope>
    <source>
        <strain evidence="7">CBS 7841</strain>
    </source>
</reference>